<keyword evidence="3" id="KW-0678">Repressor</keyword>
<evidence type="ECO:0000256" key="3">
    <source>
        <dbReference type="ARBA" id="ARBA00022491"/>
    </source>
</evidence>
<comment type="similarity">
    <text evidence="1">Belongs to the FlgM family.</text>
</comment>
<evidence type="ECO:0000259" key="10">
    <source>
        <dbReference type="Pfam" id="PF04316"/>
    </source>
</evidence>
<dbReference type="AlphaFoldDB" id="A0A1H9LSJ7"/>
<dbReference type="InterPro" id="IPR031316">
    <property type="entry name" value="FlgM_C"/>
</dbReference>
<organism evidence="11 12">
    <name type="scientific">Rosenbergiella nectarea</name>
    <dbReference type="NCBI Taxonomy" id="988801"/>
    <lineage>
        <taxon>Bacteria</taxon>
        <taxon>Pseudomonadati</taxon>
        <taxon>Pseudomonadota</taxon>
        <taxon>Gammaproteobacteria</taxon>
        <taxon>Enterobacterales</taxon>
        <taxon>Erwiniaceae</taxon>
        <taxon>Rosenbergiella</taxon>
    </lineage>
</organism>
<feature type="compositionally biased region" description="Polar residues" evidence="9">
    <location>
        <begin position="20"/>
        <end position="30"/>
    </location>
</feature>
<dbReference type="GO" id="GO:0044781">
    <property type="term" value="P:bacterial-type flagellum organization"/>
    <property type="evidence" value="ECO:0007669"/>
    <property type="project" value="UniProtKB-KW"/>
</dbReference>
<evidence type="ECO:0000256" key="9">
    <source>
        <dbReference type="SAM" id="MobiDB-lite"/>
    </source>
</evidence>
<gene>
    <name evidence="11" type="ORF">SAMN05216522_11270</name>
</gene>
<accession>A0A1H9LSJ7</accession>
<dbReference type="GO" id="GO:0045892">
    <property type="term" value="P:negative regulation of DNA-templated transcription"/>
    <property type="evidence" value="ECO:0007669"/>
    <property type="project" value="InterPro"/>
</dbReference>
<sequence length="100" mass="10915">MTIEKMPGITGMGNDVVQGQARSRTLSTDPRSAPTLIAENQTDSVDLSQSLSRFTQLSHNDIDHDKVQRLRQAIAEGTYHLDAGKIADNLLAIAKGDYYA</sequence>
<evidence type="ECO:0000256" key="7">
    <source>
        <dbReference type="ARBA" id="ARBA00024739"/>
    </source>
</evidence>
<keyword evidence="6" id="KW-0804">Transcription</keyword>
<evidence type="ECO:0000256" key="2">
    <source>
        <dbReference type="ARBA" id="ARBA00017823"/>
    </source>
</evidence>
<dbReference type="InterPro" id="IPR007412">
    <property type="entry name" value="FlgM"/>
</dbReference>
<protein>
    <recommendedName>
        <fullName evidence="2">Negative regulator of flagellin synthesis</fullName>
    </recommendedName>
    <alternativeName>
        <fullName evidence="8">Anti-sigma-28 factor</fullName>
    </alternativeName>
</protein>
<reference evidence="12" key="1">
    <citation type="submission" date="2016-10" db="EMBL/GenBank/DDBJ databases">
        <authorList>
            <person name="Varghese N."/>
            <person name="Submissions S."/>
        </authorList>
    </citation>
    <scope>NUCLEOTIDE SEQUENCE [LARGE SCALE GENOMIC DNA]</scope>
    <source>
        <strain evidence="12">8N4</strain>
    </source>
</reference>
<feature type="domain" description="Anti-sigma-28 factor FlgM C-terminal" evidence="10">
    <location>
        <begin position="43"/>
        <end position="91"/>
    </location>
</feature>
<feature type="region of interest" description="Disordered" evidence="9">
    <location>
        <begin position="1"/>
        <end position="34"/>
    </location>
</feature>
<keyword evidence="12" id="KW-1185">Reference proteome</keyword>
<proteinExistence type="inferred from homology"/>
<evidence type="ECO:0000256" key="4">
    <source>
        <dbReference type="ARBA" id="ARBA00022795"/>
    </source>
</evidence>
<evidence type="ECO:0000256" key="6">
    <source>
        <dbReference type="ARBA" id="ARBA00023163"/>
    </source>
</evidence>
<evidence type="ECO:0000256" key="5">
    <source>
        <dbReference type="ARBA" id="ARBA00023015"/>
    </source>
</evidence>
<name>A0A1H9LSJ7_9GAMM</name>
<comment type="function">
    <text evidence="7">Responsible for the coupling of flagellin expression to flagellar assembly by preventing expression of the flagellin genes when a component of the middle class of proteins is defective. It negatively regulates flagellar genes by inhibiting the activity of FliA by directly binding to FliA.</text>
</comment>
<evidence type="ECO:0000313" key="12">
    <source>
        <dbReference type="Proteomes" id="UP000242515"/>
    </source>
</evidence>
<keyword evidence="4" id="KW-1005">Bacterial flagellum biogenesis</keyword>
<dbReference type="EMBL" id="FOGC01000012">
    <property type="protein sequence ID" value="SER14482.1"/>
    <property type="molecule type" value="Genomic_DNA"/>
</dbReference>
<dbReference type="RefSeq" id="WP_092677731.1">
    <property type="nucleotide sequence ID" value="NZ_FOGC01000012.1"/>
</dbReference>
<keyword evidence="5" id="KW-0805">Transcription regulation</keyword>
<dbReference type="Proteomes" id="UP000242515">
    <property type="component" value="Unassembled WGS sequence"/>
</dbReference>
<evidence type="ECO:0000256" key="1">
    <source>
        <dbReference type="ARBA" id="ARBA00005322"/>
    </source>
</evidence>
<evidence type="ECO:0000256" key="8">
    <source>
        <dbReference type="ARBA" id="ARBA00030117"/>
    </source>
</evidence>
<dbReference type="OrthoDB" id="7062942at2"/>
<evidence type="ECO:0000313" key="11">
    <source>
        <dbReference type="EMBL" id="SER14482.1"/>
    </source>
</evidence>
<dbReference type="NCBIfam" id="TIGR03824">
    <property type="entry name" value="FlgM_jcvi"/>
    <property type="match status" value="1"/>
</dbReference>
<dbReference type="STRING" id="988801.SAMN05216522_11270"/>
<dbReference type="InterPro" id="IPR035890">
    <property type="entry name" value="Anti-sigma-28_factor_FlgM_sf"/>
</dbReference>
<dbReference type="SUPFAM" id="SSF101498">
    <property type="entry name" value="Anti-sigma factor FlgM"/>
    <property type="match status" value="1"/>
</dbReference>
<dbReference type="Pfam" id="PF04316">
    <property type="entry name" value="FlgM"/>
    <property type="match status" value="1"/>
</dbReference>